<reference evidence="3 4" key="1">
    <citation type="submission" date="2024-08" db="EMBL/GenBank/DDBJ databases">
        <title>Draft Genome Sequence of Legionella lytica strain DSB2004, Isolated From a Fire Sprinkler System.</title>
        <authorList>
            <person name="Everhart A.D."/>
            <person name="Kidane D.T."/>
            <person name="Farone A.L."/>
            <person name="Farone M.B."/>
        </authorList>
    </citation>
    <scope>NUCLEOTIDE SEQUENCE [LARGE SCALE GENOMIC DNA]</scope>
    <source>
        <strain evidence="3 4">DSB2004</strain>
    </source>
</reference>
<dbReference type="PANTHER" id="PTHR38731">
    <property type="entry name" value="LIPL45-RELATED LIPOPROTEIN-RELATED"/>
    <property type="match status" value="1"/>
</dbReference>
<keyword evidence="1" id="KW-0732">Signal</keyword>
<evidence type="ECO:0000256" key="1">
    <source>
        <dbReference type="SAM" id="SignalP"/>
    </source>
</evidence>
<dbReference type="Proteomes" id="UP001615550">
    <property type="component" value="Unassembled WGS sequence"/>
</dbReference>
<dbReference type="EMBL" id="JBGORX010000003">
    <property type="protein sequence ID" value="MFJ1268893.1"/>
    <property type="molecule type" value="Genomic_DNA"/>
</dbReference>
<proteinExistence type="predicted"/>
<name>A0ABW8D853_9GAMM</name>
<evidence type="ECO:0000313" key="4">
    <source>
        <dbReference type="Proteomes" id="UP001615550"/>
    </source>
</evidence>
<gene>
    <name evidence="3" type="ORF">ACD661_10025</name>
</gene>
<evidence type="ECO:0000313" key="3">
    <source>
        <dbReference type="EMBL" id="MFJ1268893.1"/>
    </source>
</evidence>
<dbReference type="Pfam" id="PF04773">
    <property type="entry name" value="FecR"/>
    <property type="match status" value="1"/>
</dbReference>
<feature type="chain" id="PRO_5046009686" evidence="1">
    <location>
        <begin position="19"/>
        <end position="266"/>
    </location>
</feature>
<dbReference type="InterPro" id="IPR006860">
    <property type="entry name" value="FecR"/>
</dbReference>
<comment type="caution">
    <text evidence="3">The sequence shown here is derived from an EMBL/GenBank/DDBJ whole genome shotgun (WGS) entry which is preliminary data.</text>
</comment>
<dbReference type="RefSeq" id="WP_400187719.1">
    <property type="nucleotide sequence ID" value="NZ_JBGORX010000003.1"/>
</dbReference>
<organism evidence="3 4">
    <name type="scientific">Legionella lytica</name>
    <dbReference type="NCBI Taxonomy" id="96232"/>
    <lineage>
        <taxon>Bacteria</taxon>
        <taxon>Pseudomonadati</taxon>
        <taxon>Pseudomonadota</taxon>
        <taxon>Gammaproteobacteria</taxon>
        <taxon>Legionellales</taxon>
        <taxon>Legionellaceae</taxon>
        <taxon>Legionella</taxon>
    </lineage>
</organism>
<keyword evidence="4" id="KW-1185">Reference proteome</keyword>
<feature type="domain" description="FecR protein" evidence="2">
    <location>
        <begin position="52"/>
        <end position="136"/>
    </location>
</feature>
<accession>A0ABW8D853</accession>
<evidence type="ECO:0000259" key="2">
    <source>
        <dbReference type="Pfam" id="PF04773"/>
    </source>
</evidence>
<sequence length="266" mass="27495">MKRIILIGLLSMTTQVFAESAAKVLFTQNKVTAVHGGSTRALSRGSALEAGDEIVTAADAAVHLQYSNGALVNIGSGSSYKIHAYAPKQSGVQIDAELAHGKLEIQNGGKIKETLKTPIVSLAILGTHIRVDATRSAKANANRKNKQCAGARAIENTYVQVLEGLVSARDKLLRPGKSVRVTCDRIVDAPFPPDGIVNSPLNAPGKIETMAGGAVADTNVSDEGALIATYVATNQVPGTITTGSIDSIQAVTAVADISLACSTGLP</sequence>
<protein>
    <submittedName>
        <fullName evidence="3">FecR domain-containing protein</fullName>
    </submittedName>
</protein>
<feature type="signal peptide" evidence="1">
    <location>
        <begin position="1"/>
        <end position="18"/>
    </location>
</feature>